<evidence type="ECO:0000313" key="2">
    <source>
        <dbReference type="Proteomes" id="UP000262832"/>
    </source>
</evidence>
<proteinExistence type="predicted"/>
<protein>
    <submittedName>
        <fullName evidence="1">Alpha/beta hydrolase</fullName>
    </submittedName>
</protein>
<evidence type="ECO:0000313" key="1">
    <source>
        <dbReference type="EMBL" id="AXY03136.1"/>
    </source>
</evidence>
<name>A0ABM6YZ04_9VIBR</name>
<organism evidence="1 2">
    <name type="scientific">Vibrio alfacsensis</name>
    <dbReference type="NCBI Taxonomy" id="1074311"/>
    <lineage>
        <taxon>Bacteria</taxon>
        <taxon>Pseudomonadati</taxon>
        <taxon>Pseudomonadota</taxon>
        <taxon>Gammaproteobacteria</taxon>
        <taxon>Vibrionales</taxon>
        <taxon>Vibrionaceae</taxon>
        <taxon>Vibrio</taxon>
    </lineage>
</organism>
<dbReference type="RefSeq" id="WP_128813034.1">
    <property type="nucleotide sequence ID" value="NZ_CP032094.1"/>
</dbReference>
<sequence>MLFITNRTPKQSARSKRGRHISFDSNNVSVSQNLYFCERNGQDDYVEIMSEHFFARLKALPDETQLLFYIHGFNNNMEGDIFENAEKLQQLMDDESPSLVQVIPLIWPCDDDHAVAIIDDYWDDQEAADFSGSAFARLLGKFDTWRRDELQQKEPCYKRINVLAHSMGNRVMKNALQEWARKYAAGNMPQLFRNVFMIASDVENEVLEKNEDGRFIVDSGRNILVYFANDDFAMPASKIANIKNKTLSRRLGMTGPEDLSKLPSKVYEVDCDDFNNQFDIKGHTYFLENSKGEVSPIIKHMASAIKTGRVTPKDRSTVLK</sequence>
<reference evidence="1 2" key="1">
    <citation type="submission" date="2018-08" db="EMBL/GenBank/DDBJ databases">
        <title>Genomic taxonomy of the Vibrionaceae family.</title>
        <authorList>
            <person name="Gomez-Gil B."/>
            <person name="Tanaka M."/>
            <person name="Sawabe T."/>
            <person name="Enciso-Ibarra K."/>
        </authorList>
    </citation>
    <scope>NUCLEOTIDE SEQUENCE [LARGE SCALE GENOMIC DNA]</scope>
    <source>
        <strain evidence="1 2">CAIM 1831</strain>
    </source>
</reference>
<dbReference type="Pfam" id="PF05990">
    <property type="entry name" value="DUF900"/>
    <property type="match status" value="1"/>
</dbReference>
<dbReference type="Proteomes" id="UP000262832">
    <property type="component" value="Chromosome II"/>
</dbReference>
<dbReference type="GO" id="GO:0016787">
    <property type="term" value="F:hydrolase activity"/>
    <property type="evidence" value="ECO:0007669"/>
    <property type="project" value="UniProtKB-KW"/>
</dbReference>
<dbReference type="EMBL" id="CP032094">
    <property type="protein sequence ID" value="AXY03136.1"/>
    <property type="molecule type" value="Genomic_DNA"/>
</dbReference>
<keyword evidence="2" id="KW-1185">Reference proteome</keyword>
<dbReference type="InterPro" id="IPR010297">
    <property type="entry name" value="DUF900_hydrolase"/>
</dbReference>
<keyword evidence="1" id="KW-0378">Hydrolase</keyword>
<accession>A0ABM6YZ04</accession>
<gene>
    <name evidence="1" type="ORF">D1115_19660</name>
</gene>